<dbReference type="PANTHER" id="PTHR30619">
    <property type="entry name" value="DNA INTERNALIZATION/COMPETENCE PROTEIN COMEC/REC2"/>
    <property type="match status" value="1"/>
</dbReference>
<feature type="transmembrane region" description="Helical" evidence="6">
    <location>
        <begin position="271"/>
        <end position="288"/>
    </location>
</feature>
<dbReference type="PANTHER" id="PTHR30619:SF1">
    <property type="entry name" value="RECOMBINATION PROTEIN 2"/>
    <property type="match status" value="1"/>
</dbReference>
<dbReference type="InterPro" id="IPR004477">
    <property type="entry name" value="ComEC_N"/>
</dbReference>
<evidence type="ECO:0000313" key="8">
    <source>
        <dbReference type="EMBL" id="MBW4769854.1"/>
    </source>
</evidence>
<feature type="transmembrane region" description="Helical" evidence="6">
    <location>
        <begin position="404"/>
        <end position="433"/>
    </location>
</feature>
<sequence>MLRIALVFILGIITAYYLGTDLPPFFWQTMIILTIVAFFFFRSREIMASLLLFLCAFSVGGWRLHSMQLEDERPIYSTSICYNAVVLDMPERHGKVVMAPLMIMDGEWEGMKVQASFFISESEKELKQVTMGSWLGINSELTNFETSTDSRLESYFKRLKCAGIVGKTFILPSNWQYCGKGVEFLSVFEQIKIKALNIRYGLLKQMERVSGSNESKAILKAVILGEKTGLSKSLRATYSQTGTSHLLALSGLHLSVIFSLLLLLTRSFSSALIRACIVLTSIWIYAFIVGLPVSVLRAAVMFSILTFIQLLNRKAFSLNSLSCAALVLLFANPLLLGDVSFQMSFLSVLAIFLFYPLFTFGLSPATSLIGRLFNAIMKMMAVSLSAQIGVAPLVLYYFGGFPIYFLLANVIAVPVFIVVVYMAFVSLLGSVLYGKIIVLMTIACDLIDKLNAVLRWIAGLPYAFIADVYIDELQVGLCYILIALLFWMAKICIKVYRSQIIAPY</sequence>
<comment type="subcellular location">
    <subcellularLocation>
        <location evidence="1">Cell membrane</location>
        <topology evidence="1">Multi-pass membrane protein</topology>
    </subcellularLocation>
</comment>
<feature type="transmembrane region" description="Helical" evidence="6">
    <location>
        <begin position="318"/>
        <end position="335"/>
    </location>
</feature>
<feature type="transmembrane region" description="Helical" evidence="6">
    <location>
        <begin position="453"/>
        <end position="470"/>
    </location>
</feature>
<evidence type="ECO:0000256" key="4">
    <source>
        <dbReference type="ARBA" id="ARBA00022989"/>
    </source>
</evidence>
<protein>
    <submittedName>
        <fullName evidence="8">ComEC/Rec2 family competence protein</fullName>
    </submittedName>
</protein>
<evidence type="ECO:0000313" key="9">
    <source>
        <dbReference type="Proteomes" id="UP000788426"/>
    </source>
</evidence>
<keyword evidence="3 6" id="KW-0812">Transmembrane</keyword>
<comment type="caution">
    <text evidence="8">The sequence shown here is derived from an EMBL/GenBank/DDBJ whole genome shotgun (WGS) entry which is preliminary data.</text>
</comment>
<feature type="transmembrane region" description="Helical" evidence="6">
    <location>
        <begin position="245"/>
        <end position="264"/>
    </location>
</feature>
<keyword evidence="2" id="KW-1003">Cell membrane</keyword>
<feature type="transmembrane region" description="Helical" evidence="6">
    <location>
        <begin position="341"/>
        <end position="363"/>
    </location>
</feature>
<evidence type="ECO:0000256" key="5">
    <source>
        <dbReference type="ARBA" id="ARBA00023136"/>
    </source>
</evidence>
<evidence type="ECO:0000256" key="6">
    <source>
        <dbReference type="SAM" id="Phobius"/>
    </source>
</evidence>
<dbReference type="NCBIfam" id="TIGR00360">
    <property type="entry name" value="ComEC_N-term"/>
    <property type="match status" value="1"/>
</dbReference>
<accession>A0ABS6YE62</accession>
<organism evidence="8 9">
    <name type="scientific">Hoylesella nanceiensis</name>
    <dbReference type="NCBI Taxonomy" id="425941"/>
    <lineage>
        <taxon>Bacteria</taxon>
        <taxon>Pseudomonadati</taxon>
        <taxon>Bacteroidota</taxon>
        <taxon>Bacteroidia</taxon>
        <taxon>Bacteroidales</taxon>
        <taxon>Prevotellaceae</taxon>
        <taxon>Hoylesella</taxon>
    </lineage>
</organism>
<feature type="transmembrane region" description="Helical" evidence="6">
    <location>
        <begin position="25"/>
        <end position="41"/>
    </location>
</feature>
<proteinExistence type="predicted"/>
<dbReference type="Pfam" id="PF03772">
    <property type="entry name" value="Competence"/>
    <property type="match status" value="1"/>
</dbReference>
<feature type="transmembrane region" description="Helical" evidence="6">
    <location>
        <begin position="476"/>
        <end position="496"/>
    </location>
</feature>
<evidence type="ECO:0000256" key="3">
    <source>
        <dbReference type="ARBA" id="ARBA00022692"/>
    </source>
</evidence>
<dbReference type="EMBL" id="JAHXCT010000006">
    <property type="protein sequence ID" value="MBW4769854.1"/>
    <property type="molecule type" value="Genomic_DNA"/>
</dbReference>
<gene>
    <name evidence="8" type="ORF">KZO38_08800</name>
</gene>
<dbReference type="Proteomes" id="UP000788426">
    <property type="component" value="Unassembled WGS sequence"/>
</dbReference>
<reference evidence="8 9" key="1">
    <citation type="submission" date="2021-07" db="EMBL/GenBank/DDBJ databases">
        <title>Genomic diversity and antimicrobial resistance of Prevotella spp. isolated from chronic lung disease airways.</title>
        <authorList>
            <person name="Webb K.A."/>
            <person name="Olagoke O.S."/>
            <person name="Baird T."/>
            <person name="Neill J."/>
            <person name="Pham A."/>
            <person name="Wells T.J."/>
            <person name="Ramsay K.A."/>
            <person name="Bell S.C."/>
            <person name="Sarovich D.S."/>
            <person name="Price E.P."/>
        </authorList>
    </citation>
    <scope>NUCLEOTIDE SEQUENCE [LARGE SCALE GENOMIC DNA]</scope>
    <source>
        <strain evidence="8 9">SCHI0011.S.12</strain>
    </source>
</reference>
<evidence type="ECO:0000259" key="7">
    <source>
        <dbReference type="Pfam" id="PF03772"/>
    </source>
</evidence>
<dbReference type="InterPro" id="IPR052159">
    <property type="entry name" value="Competence_DNA_uptake"/>
</dbReference>
<feature type="domain" description="ComEC/Rec2-related protein" evidence="7">
    <location>
        <begin position="223"/>
        <end position="488"/>
    </location>
</feature>
<keyword evidence="9" id="KW-1185">Reference proteome</keyword>
<evidence type="ECO:0000256" key="1">
    <source>
        <dbReference type="ARBA" id="ARBA00004651"/>
    </source>
</evidence>
<evidence type="ECO:0000256" key="2">
    <source>
        <dbReference type="ARBA" id="ARBA00022475"/>
    </source>
</evidence>
<name>A0ABS6YE62_9BACT</name>
<keyword evidence="5 6" id="KW-0472">Membrane</keyword>
<keyword evidence="4 6" id="KW-1133">Transmembrane helix</keyword>